<dbReference type="Pfam" id="PF00041">
    <property type="entry name" value="fn3"/>
    <property type="match status" value="5"/>
</dbReference>
<feature type="chain" id="PRO_5047150085" evidence="3">
    <location>
        <begin position="31"/>
        <end position="1462"/>
    </location>
</feature>
<evidence type="ECO:0000259" key="4">
    <source>
        <dbReference type="PROSITE" id="PS50853"/>
    </source>
</evidence>
<organism evidence="5 6">
    <name type="scientific">Chryseobacterium kwangjuense</name>
    <dbReference type="NCBI Taxonomy" id="267125"/>
    <lineage>
        <taxon>Bacteria</taxon>
        <taxon>Pseudomonadati</taxon>
        <taxon>Bacteroidota</taxon>
        <taxon>Flavobacteriia</taxon>
        <taxon>Flavobacteriales</taxon>
        <taxon>Weeksellaceae</taxon>
        <taxon>Chryseobacterium group</taxon>
        <taxon>Chryseobacterium</taxon>
    </lineage>
</organism>
<feature type="domain" description="Fibronectin type-III" evidence="4">
    <location>
        <begin position="1141"/>
        <end position="1226"/>
    </location>
</feature>
<dbReference type="InterPro" id="IPR045474">
    <property type="entry name" value="GEVED"/>
</dbReference>
<dbReference type="SMART" id="SM00060">
    <property type="entry name" value="FN3"/>
    <property type="match status" value="6"/>
</dbReference>
<evidence type="ECO:0000313" key="6">
    <source>
        <dbReference type="Proteomes" id="UP001634154"/>
    </source>
</evidence>
<name>A0ABW9K2J3_9FLAO</name>
<dbReference type="InterPro" id="IPR050991">
    <property type="entry name" value="ECM_Regulatory_Proteins"/>
</dbReference>
<proteinExistence type="predicted"/>
<dbReference type="InterPro" id="IPR026444">
    <property type="entry name" value="Secre_tail"/>
</dbReference>
<feature type="domain" description="Fibronectin type-III" evidence="4">
    <location>
        <begin position="1046"/>
        <end position="1137"/>
    </location>
</feature>
<evidence type="ECO:0000313" key="5">
    <source>
        <dbReference type="EMBL" id="MFN1216891.1"/>
    </source>
</evidence>
<feature type="domain" description="Fibronectin type-III" evidence="4">
    <location>
        <begin position="953"/>
        <end position="1044"/>
    </location>
</feature>
<feature type="domain" description="Fibronectin type-III" evidence="4">
    <location>
        <begin position="706"/>
        <end position="795"/>
    </location>
</feature>
<dbReference type="CDD" id="cd00063">
    <property type="entry name" value="FN3"/>
    <property type="match status" value="6"/>
</dbReference>
<dbReference type="PROSITE" id="PS50853">
    <property type="entry name" value="FN3"/>
    <property type="match status" value="6"/>
</dbReference>
<dbReference type="PANTHER" id="PTHR46708">
    <property type="entry name" value="TENASCIN"/>
    <property type="match status" value="1"/>
</dbReference>
<dbReference type="SUPFAM" id="SSF49265">
    <property type="entry name" value="Fibronectin type III"/>
    <property type="match status" value="5"/>
</dbReference>
<dbReference type="NCBIfam" id="TIGR04183">
    <property type="entry name" value="Por_Secre_tail"/>
    <property type="match status" value="1"/>
</dbReference>
<accession>A0ABW9K2J3</accession>
<keyword evidence="2" id="KW-0677">Repeat</keyword>
<feature type="signal peptide" evidence="3">
    <location>
        <begin position="1"/>
        <end position="30"/>
    </location>
</feature>
<gene>
    <name evidence="5" type="ORF">ACKW6Q_07895</name>
</gene>
<dbReference type="Pfam" id="PF20009">
    <property type="entry name" value="GEVED"/>
    <property type="match status" value="4"/>
</dbReference>
<reference evidence="5 6" key="1">
    <citation type="submission" date="2024-12" db="EMBL/GenBank/DDBJ databases">
        <title>Draft genome sequence of Chryseobacterium kwangjuense AG447.</title>
        <authorList>
            <person name="Cheptsov V.S."/>
            <person name="Belov A."/>
            <person name="Zavarzina A.G."/>
        </authorList>
    </citation>
    <scope>NUCLEOTIDE SEQUENCE [LARGE SCALE GENOMIC DNA]</scope>
    <source>
        <strain evidence="5 6">AG447</strain>
    </source>
</reference>
<feature type="domain" description="Fibronectin type-III" evidence="4">
    <location>
        <begin position="454"/>
        <end position="542"/>
    </location>
</feature>
<keyword evidence="6" id="KW-1185">Reference proteome</keyword>
<dbReference type="Gene3D" id="2.60.40.10">
    <property type="entry name" value="Immunoglobulins"/>
    <property type="match status" value="6"/>
</dbReference>
<dbReference type="InterPro" id="IPR013783">
    <property type="entry name" value="Ig-like_fold"/>
</dbReference>
<feature type="domain" description="Fibronectin type-III" evidence="4">
    <location>
        <begin position="212"/>
        <end position="306"/>
    </location>
</feature>
<evidence type="ECO:0000256" key="1">
    <source>
        <dbReference type="ARBA" id="ARBA00022729"/>
    </source>
</evidence>
<keyword evidence="1 3" id="KW-0732">Signal</keyword>
<evidence type="ECO:0000256" key="2">
    <source>
        <dbReference type="ARBA" id="ARBA00022737"/>
    </source>
</evidence>
<dbReference type="RefSeq" id="WP_409356295.1">
    <property type="nucleotide sequence ID" value="NZ_JBJXVJ010000001.1"/>
</dbReference>
<dbReference type="InterPro" id="IPR036116">
    <property type="entry name" value="FN3_sf"/>
</dbReference>
<comment type="caution">
    <text evidence="5">The sequence shown here is derived from an EMBL/GenBank/DDBJ whole genome shotgun (WGS) entry which is preliminary data.</text>
</comment>
<dbReference type="EMBL" id="JBJXVJ010000001">
    <property type="protein sequence ID" value="MFN1216891.1"/>
    <property type="molecule type" value="Genomic_DNA"/>
</dbReference>
<evidence type="ECO:0000256" key="3">
    <source>
        <dbReference type="SAM" id="SignalP"/>
    </source>
</evidence>
<dbReference type="Proteomes" id="UP001634154">
    <property type="component" value="Unassembled WGS sequence"/>
</dbReference>
<dbReference type="Pfam" id="PF18962">
    <property type="entry name" value="Por_Secre_tail"/>
    <property type="match status" value="1"/>
</dbReference>
<sequence>MSVFLLCKMGRPFRMFITLLCMVFGLFAQAQTVTIGTGTSTQRYPLGAFYGFERSASLYTAAEINTPGGGGVVSVAWNSTASMSFSLPVKIYLKPVPVGTTTIAAQSWATATTGATLVYSGNLANLPTGWNTVTLQNYFYYNGTDNLMVLVETNYGGGGGGTSTGSAITYSSATSQHMYFQQDTTAPTDNGTVTSNRPNLRMTLAPPPSCIPPSGVTSGTVTPTSAIINWTAPSPAPAGGYDVYYSTSPTAPTAATTPSQTVTTGTTATISPLVANTTYYVWVRSRCSATDQSAWSGPVTILTAYCTPTGGSSSTSYYLKTITTTGGISNLNYTASSYSAYVDNTATVFSGLPTNTITMNLAVGTSTYNYYVWIDWNNNMSFNDPGETILATPSYVTAGTATITIPATQPPGNYRVRTATSFIGALTNCGPAPYGNFVDFTLNVIALQPCSTAPPTGLNVSTITPTTAQVNWIPSTGATYVLQYRTLPAGPWIPVNITTPLASTYTITGLTEQTQYEFQIATICGGTQGPFSTPMPFTTPAIVYCPSGSTSTTIDGFISKVSVTPNAATPMTSTSDFSNYTDYTTDPARLVTLVRGLANNTVTVEKTWPGTQWSFGTGVWIDFNRNGIFEASEQVLNSPSNTTTPVTATFAVPNVAGGVYTGNLTTRMRVALRESGSPTACGTYTWGETEDYAVKFIDQPPCTTAPPTNITVSNLTATTATVYWWGAANAIYTIRWKLASAPTYTIPPVTLGAGVTSYTIPGLTEQTQYHVQISTTCGTSTGAYSTATTFTTPPLTYCPMTGTGTNDHIANVTVTSSNPGVPVMSNTTVQTNYTSYTTPQTLITLDAGSSNNKISVAKGWTGATANVAVSAWIDYNRNGVFETSEQIINSAANTATPVTNNNFTVPATAYTGPFNTTMRVVVKRTSAPVLCQNAVNGEVEDYAVKIRPCSNATPNSPTIVPTHNSATVTLTGAATNVTYLVRYRVQTTPPGAWTEVYASALLGNLPLVITGLTPATIYELQVAAVCGDVTGTFTPIKTFVTRCDPTPPNVTVSNITTNSALITWAPLATSSTYTLEWRKVGAATWTQVPNIAPPTNTHLLTGLDPYTKYEVRVANKCVGETTLNPYSNPKVFTTERTCELAPPGLTITQLTPTSAEVIWDGFPGATYILRYRKVGIPSWTNVPLTVPTYTITGLLEETKYEMQVVNICNGTPGTYTPPYYFTTPTVMHCTMEANNNSVEHISKITVVPNGRPKMENASGATKYTDYTGVPATFIEMVQGSTGNILTIETKLNGSDPVGVAVWIDFNRNGYFDIDERVFTSPPGTTSPLTTTINVPVDAYVSMTAHKYVVMRVALMKGGIPVNCMNFDNGEVEDYSIRIAKPGIANSLNQTDIMIYPNPVSSVLYVKNISKKAKYKIYNAAGQVIGDGILLNNQVNVSKLINGVYVIDIEDNGVTVQKKFIKE</sequence>
<dbReference type="InterPro" id="IPR003961">
    <property type="entry name" value="FN3_dom"/>
</dbReference>
<protein>
    <submittedName>
        <fullName evidence="5">GEVED domain-containing protein</fullName>
    </submittedName>
</protein>
<dbReference type="PANTHER" id="PTHR46708:SF2">
    <property type="entry name" value="FIBRONECTIN TYPE-III DOMAIN-CONTAINING PROTEIN"/>
    <property type="match status" value="1"/>
</dbReference>